<dbReference type="InterPro" id="IPR036465">
    <property type="entry name" value="vWFA_dom_sf"/>
</dbReference>
<feature type="compositionally biased region" description="Basic residues" evidence="1">
    <location>
        <begin position="862"/>
        <end position="872"/>
    </location>
</feature>
<dbReference type="SMART" id="SM00327">
    <property type="entry name" value="VWA"/>
    <property type="match status" value="1"/>
</dbReference>
<feature type="compositionally biased region" description="Basic and acidic residues" evidence="1">
    <location>
        <begin position="842"/>
        <end position="852"/>
    </location>
</feature>
<dbReference type="Pfam" id="PF00498">
    <property type="entry name" value="FHA"/>
    <property type="match status" value="1"/>
</dbReference>
<reference evidence="4 5" key="1">
    <citation type="journal article" date="2017" name="ISME J.">
        <title>Energy and carbon metabolisms in a deep terrestrial subsurface fluid microbial community.</title>
        <authorList>
            <person name="Momper L."/>
            <person name="Jungbluth S.P."/>
            <person name="Lee M.D."/>
            <person name="Amend J.P."/>
        </authorList>
    </citation>
    <scope>NUCLEOTIDE SEQUENCE [LARGE SCALE GENOMIC DNA]</scope>
    <source>
        <strain evidence="4">SURF_17</strain>
    </source>
</reference>
<evidence type="ECO:0000313" key="4">
    <source>
        <dbReference type="EMBL" id="RJP63951.1"/>
    </source>
</evidence>
<protein>
    <submittedName>
        <fullName evidence="4">VWA domain-containing protein</fullName>
    </submittedName>
</protein>
<evidence type="ECO:0000256" key="2">
    <source>
        <dbReference type="SAM" id="Phobius"/>
    </source>
</evidence>
<keyword evidence="2" id="KW-1133">Transmembrane helix</keyword>
<dbReference type="Proteomes" id="UP000285961">
    <property type="component" value="Unassembled WGS sequence"/>
</dbReference>
<sequence>MGRVRRQRLLSACKHERCLFVKSREWGIVGRRDVSGVVNRPGSLCKEDPLMRREKALRQTISIIAIFMLILAFTHVSPGVSFANSGKDYVIVIDVSTSMQDIFDEVKKLAKQTLTEAQVGDNVTLITFGENAELLSRQQIRDKSDIEGIQKQVDALYPTDYATYINRGLARGLNELQYLFEKYPDRERVLLWLSDDKDNPPEGLGQDFLTLDKLREQQKDQVPDREWFAYNAPLSEVKDDALEDFVTWARRTTFRVAVKEQSVDLGSFDTNAVEKTVVLTFEPRHPGSAGLEFVAQARFTDPNDPTKSIPVTVSPEHIVASGHLWQQQFQIEFKGEPGEYKGNLLFESVSGPLLEVEPRSIALTAMVSPPKPPVMEAPPAEEPKREGLLSDEAIIAREDRPPGLTRPEQPYAFGPLEPGKKDSKIITLFLSQEADPESISHDASIQLPPGMKVESKVFGRGTRLAAEITISVDENAPVEANVLQPAYEGGIRFKSSQPGVEVLPVYIPVRVTLNTDRVRWGKRLLPEPAIARTQARRMTFDELTRAIQAREEGGAETASPIVAALRSIYSMITSRYVFIPVMAALVVLLILLVYRMRPASALFAGELIVIKDPGASKMKDVNLKRVGSLHGKDVLTLGSSPKADIRLNHASVAPIHCRIMARTNEDRVEMSIQPVKGLPLRVNDVECLEKARLSDKDLLGVGDFIFLFSSPETQKEIVAHLVDGRTLRGTPVTWDIGASSFELLRSDVVGAEGTTEEISVVNFADLKAVFFMQETATGKSNIPRERINTGELLEVTFFDNEKIEGHPLTEYSDVARRFYLVPREMPNIMSILIERSSTKEVVKREMKGEPEAARPAGPLGFLRKRKGTAPAE</sequence>
<feature type="transmembrane region" description="Helical" evidence="2">
    <location>
        <begin position="56"/>
        <end position="76"/>
    </location>
</feature>
<organism evidence="4 5">
    <name type="scientific">Candidatus Abyssobacteria bacterium SURF_17</name>
    <dbReference type="NCBI Taxonomy" id="2093361"/>
    <lineage>
        <taxon>Bacteria</taxon>
        <taxon>Pseudomonadati</taxon>
        <taxon>Candidatus Hydrogenedentota</taxon>
        <taxon>Candidatus Abyssobacteria</taxon>
    </lineage>
</organism>
<dbReference type="EMBL" id="QZKI01000144">
    <property type="protein sequence ID" value="RJP63951.1"/>
    <property type="molecule type" value="Genomic_DNA"/>
</dbReference>
<comment type="caution">
    <text evidence="4">The sequence shown here is derived from an EMBL/GenBank/DDBJ whole genome shotgun (WGS) entry which is preliminary data.</text>
</comment>
<evidence type="ECO:0000256" key="1">
    <source>
        <dbReference type="SAM" id="MobiDB-lite"/>
    </source>
</evidence>
<dbReference type="Gene3D" id="2.60.200.20">
    <property type="match status" value="1"/>
</dbReference>
<dbReference type="Gene3D" id="3.40.50.410">
    <property type="entry name" value="von Willebrand factor, type A domain"/>
    <property type="match status" value="1"/>
</dbReference>
<feature type="domain" description="VWFA" evidence="3">
    <location>
        <begin position="88"/>
        <end position="222"/>
    </location>
</feature>
<keyword evidence="2" id="KW-0812">Transmembrane</keyword>
<dbReference type="InterPro" id="IPR002035">
    <property type="entry name" value="VWF_A"/>
</dbReference>
<dbReference type="SUPFAM" id="SSF53300">
    <property type="entry name" value="vWA-like"/>
    <property type="match status" value="1"/>
</dbReference>
<dbReference type="InterPro" id="IPR008984">
    <property type="entry name" value="SMAD_FHA_dom_sf"/>
</dbReference>
<gene>
    <name evidence="4" type="ORF">C4532_20185</name>
</gene>
<feature type="transmembrane region" description="Helical" evidence="2">
    <location>
        <begin position="576"/>
        <end position="594"/>
    </location>
</feature>
<dbReference type="PROSITE" id="PS50234">
    <property type="entry name" value="VWFA"/>
    <property type="match status" value="1"/>
</dbReference>
<dbReference type="Pfam" id="PF13519">
    <property type="entry name" value="VWA_2"/>
    <property type="match status" value="1"/>
</dbReference>
<evidence type="ECO:0000259" key="3">
    <source>
        <dbReference type="PROSITE" id="PS50234"/>
    </source>
</evidence>
<evidence type="ECO:0000313" key="5">
    <source>
        <dbReference type="Proteomes" id="UP000285961"/>
    </source>
</evidence>
<dbReference type="AlphaFoldDB" id="A0A419EMW0"/>
<keyword evidence="2" id="KW-0472">Membrane</keyword>
<name>A0A419EMW0_9BACT</name>
<feature type="region of interest" description="Disordered" evidence="1">
    <location>
        <begin position="842"/>
        <end position="872"/>
    </location>
</feature>
<accession>A0A419EMW0</accession>
<proteinExistence type="predicted"/>
<dbReference type="CDD" id="cd00198">
    <property type="entry name" value="vWFA"/>
    <property type="match status" value="1"/>
</dbReference>
<dbReference type="InterPro" id="IPR000253">
    <property type="entry name" value="FHA_dom"/>
</dbReference>
<dbReference type="SUPFAM" id="SSF49879">
    <property type="entry name" value="SMAD/FHA domain"/>
    <property type="match status" value="1"/>
</dbReference>